<evidence type="ECO:0000313" key="3">
    <source>
        <dbReference type="Proteomes" id="UP000517759"/>
    </source>
</evidence>
<dbReference type="EMBL" id="BSPG01000004">
    <property type="protein sequence ID" value="GLS43337.1"/>
    <property type="molecule type" value="Genomic_DNA"/>
</dbReference>
<reference evidence="2 3" key="3">
    <citation type="submission" date="2020-08" db="EMBL/GenBank/DDBJ databases">
        <title>Genomic Encyclopedia of Type Strains, Phase IV (KMG-IV): sequencing the most valuable type-strain genomes for metagenomic binning, comparative biology and taxonomic classification.</title>
        <authorList>
            <person name="Goeker M."/>
        </authorList>
    </citation>
    <scope>NUCLEOTIDE SEQUENCE [LARGE SCALE GENOMIC DNA]</scope>
    <source>
        <strain evidence="2 3">DSM 24105</strain>
    </source>
</reference>
<dbReference type="AlphaFoldDB" id="A0A7W6F6F4"/>
<dbReference type="Proteomes" id="UP001156881">
    <property type="component" value="Unassembled WGS sequence"/>
</dbReference>
<proteinExistence type="predicted"/>
<keyword evidence="4" id="KW-1185">Reference proteome</keyword>
<name>A0A7W6F6F4_9HYPH</name>
<dbReference type="PROSITE" id="PS51257">
    <property type="entry name" value="PROKAR_LIPOPROTEIN"/>
    <property type="match status" value="1"/>
</dbReference>
<dbReference type="Proteomes" id="UP000517759">
    <property type="component" value="Unassembled WGS sequence"/>
</dbReference>
<dbReference type="EMBL" id="JACIDN010000002">
    <property type="protein sequence ID" value="MBB3901956.1"/>
    <property type="molecule type" value="Genomic_DNA"/>
</dbReference>
<evidence type="ECO:0000313" key="1">
    <source>
        <dbReference type="EMBL" id="GLS43337.1"/>
    </source>
</evidence>
<reference evidence="4" key="2">
    <citation type="journal article" date="2019" name="Int. J. Syst. Evol. Microbiol.">
        <title>The Global Catalogue of Microorganisms (GCM) 10K type strain sequencing project: providing services to taxonomists for standard genome sequencing and annotation.</title>
        <authorList>
            <consortium name="The Broad Institute Genomics Platform"/>
            <consortium name="The Broad Institute Genome Sequencing Center for Infectious Disease"/>
            <person name="Wu L."/>
            <person name="Ma J."/>
        </authorList>
    </citation>
    <scope>NUCLEOTIDE SEQUENCE [LARGE SCALE GENOMIC DNA]</scope>
    <source>
        <strain evidence="4">NBRC 107710</strain>
    </source>
</reference>
<sequence length="175" mass="19000">MKRSSLGSLAILLALALGGCGGKDEDQAKTEEQSVVATQSDADIPTWLSPTDAMDTGRWLASREAGRPMANDDAASAQMRRSLGQAQAFFIEDPRMIANRTVQLGQMLGEAGKTERYEDLLEGLTNVARGAKGRQLYGEMCQHYFNTRQQGDEPAAAFAKLAERYGAQRDGETKP</sequence>
<gene>
    <name evidence="1" type="ORF">GCM10007884_13220</name>
    <name evidence="2" type="ORF">GGR33_001442</name>
</gene>
<reference evidence="1" key="1">
    <citation type="journal article" date="2014" name="Int. J. Syst. Evol. Microbiol.">
        <title>Complete genome of a new Firmicutes species belonging to the dominant human colonic microbiota ('Ruminococcus bicirculans') reveals two chromosomes and a selective capacity to utilize plant glucans.</title>
        <authorList>
            <consortium name="NISC Comparative Sequencing Program"/>
            <person name="Wegmann U."/>
            <person name="Louis P."/>
            <person name="Goesmann A."/>
            <person name="Henrissat B."/>
            <person name="Duncan S.H."/>
            <person name="Flint H.J."/>
        </authorList>
    </citation>
    <scope>NUCLEOTIDE SEQUENCE</scope>
    <source>
        <strain evidence="1">NBRC 107710</strain>
    </source>
</reference>
<organism evidence="2 3">
    <name type="scientific">Methylobacterium brachythecii</name>
    <dbReference type="NCBI Taxonomy" id="1176177"/>
    <lineage>
        <taxon>Bacteria</taxon>
        <taxon>Pseudomonadati</taxon>
        <taxon>Pseudomonadota</taxon>
        <taxon>Alphaproteobacteria</taxon>
        <taxon>Hyphomicrobiales</taxon>
        <taxon>Methylobacteriaceae</taxon>
        <taxon>Methylobacterium</taxon>
    </lineage>
</organism>
<comment type="caution">
    <text evidence="2">The sequence shown here is derived from an EMBL/GenBank/DDBJ whole genome shotgun (WGS) entry which is preliminary data.</text>
</comment>
<evidence type="ECO:0000313" key="4">
    <source>
        <dbReference type="Proteomes" id="UP001156881"/>
    </source>
</evidence>
<evidence type="ECO:0008006" key="5">
    <source>
        <dbReference type="Google" id="ProtNLM"/>
    </source>
</evidence>
<accession>A0A7W6F6F4</accession>
<evidence type="ECO:0000313" key="2">
    <source>
        <dbReference type="EMBL" id="MBB3901956.1"/>
    </source>
</evidence>
<protein>
    <recommendedName>
        <fullName evidence="5">MxaH protein</fullName>
    </recommendedName>
</protein>
<reference evidence="1" key="4">
    <citation type="submission" date="2023-01" db="EMBL/GenBank/DDBJ databases">
        <title>Draft genome sequence of Methylobacterium brachythecii strain NBRC 107710.</title>
        <authorList>
            <person name="Sun Q."/>
            <person name="Mori K."/>
        </authorList>
    </citation>
    <scope>NUCLEOTIDE SEQUENCE</scope>
    <source>
        <strain evidence="1">NBRC 107710</strain>
    </source>
</reference>
<dbReference type="RefSeq" id="WP_183503280.1">
    <property type="nucleotide sequence ID" value="NZ_BSPG01000004.1"/>
</dbReference>